<evidence type="ECO:0000313" key="2">
    <source>
        <dbReference type="EMBL" id="TLX46358.1"/>
    </source>
</evidence>
<dbReference type="AlphaFoldDB" id="A0A5R9PZN1"/>
<feature type="transmembrane region" description="Helical" evidence="1">
    <location>
        <begin position="5"/>
        <end position="23"/>
    </location>
</feature>
<sequence length="126" mass="14502">MHSKGFYICGSLVTLLSILIIFFEQIPYIKYKDKYIAVSHVEIEHGKTLELEKAAFDLAIKNQDLEMLKAIYYQRLSAEQSSKELSVKGLDVAKALAQLIIIITVTFMLIGFAKQREYNKQLKRDK</sequence>
<protein>
    <submittedName>
        <fullName evidence="2">Uncharacterized protein</fullName>
    </submittedName>
</protein>
<comment type="caution">
    <text evidence="2">The sequence shown here is derived from an EMBL/GenBank/DDBJ whole genome shotgun (WGS) entry which is preliminary data.</text>
</comment>
<keyword evidence="1" id="KW-0472">Membrane</keyword>
<accession>A0A5R9PZN1</accession>
<proteinExistence type="predicted"/>
<evidence type="ECO:0000313" key="3">
    <source>
        <dbReference type="Proteomes" id="UP000309186"/>
    </source>
</evidence>
<dbReference type="Proteomes" id="UP000309186">
    <property type="component" value="Unassembled WGS sequence"/>
</dbReference>
<organism evidence="2 3">
    <name type="scientific">Pseudoalteromonas phenolica</name>
    <dbReference type="NCBI Taxonomy" id="161398"/>
    <lineage>
        <taxon>Bacteria</taxon>
        <taxon>Pseudomonadati</taxon>
        <taxon>Pseudomonadota</taxon>
        <taxon>Gammaproteobacteria</taxon>
        <taxon>Alteromonadales</taxon>
        <taxon>Pseudoalteromonadaceae</taxon>
        <taxon>Pseudoalteromonas</taxon>
    </lineage>
</organism>
<dbReference type="EMBL" id="PPSW01000022">
    <property type="protein sequence ID" value="TLX46358.1"/>
    <property type="molecule type" value="Genomic_DNA"/>
</dbReference>
<dbReference type="RefSeq" id="WP_138482219.1">
    <property type="nucleotide sequence ID" value="NZ_PPSW01000022.1"/>
</dbReference>
<reference evidence="2 3" key="1">
    <citation type="submission" date="2018-01" db="EMBL/GenBank/DDBJ databases">
        <title>Co-occurrence of chitin degradation, pigmentation and bioactivity in marine Pseudoalteromonas.</title>
        <authorList>
            <person name="Paulsen S."/>
            <person name="Gram L."/>
            <person name="Machado H."/>
        </authorList>
    </citation>
    <scope>NUCLEOTIDE SEQUENCE [LARGE SCALE GENOMIC DNA]</scope>
    <source>
        <strain evidence="2 3">S3663</strain>
    </source>
</reference>
<gene>
    <name evidence="2" type="ORF">C1E24_13385</name>
</gene>
<name>A0A5R9PZN1_9GAMM</name>
<feature type="transmembrane region" description="Helical" evidence="1">
    <location>
        <begin position="95"/>
        <end position="113"/>
    </location>
</feature>
<keyword evidence="1" id="KW-1133">Transmembrane helix</keyword>
<evidence type="ECO:0000256" key="1">
    <source>
        <dbReference type="SAM" id="Phobius"/>
    </source>
</evidence>
<keyword evidence="1" id="KW-0812">Transmembrane</keyword>